<feature type="transmembrane region" description="Helical" evidence="8">
    <location>
        <begin position="32"/>
        <end position="49"/>
    </location>
</feature>
<comment type="subcellular location">
    <subcellularLocation>
        <location evidence="1">Cell membrane</location>
        <topology evidence="1">Multi-pass membrane protein</topology>
    </subcellularLocation>
</comment>
<dbReference type="PATRIC" id="fig|294.194.peg.3099"/>
<feature type="transmembrane region" description="Helical" evidence="8">
    <location>
        <begin position="61"/>
        <end position="79"/>
    </location>
</feature>
<evidence type="ECO:0000256" key="5">
    <source>
        <dbReference type="ARBA" id="ARBA00022989"/>
    </source>
</evidence>
<evidence type="ECO:0000256" key="4">
    <source>
        <dbReference type="ARBA" id="ARBA00022692"/>
    </source>
</evidence>
<dbReference type="InterPro" id="IPR006153">
    <property type="entry name" value="Cation/H_exchanger_TM"/>
</dbReference>
<organism evidence="10 11">
    <name type="scientific">Pseudomonas fluorescens</name>
    <dbReference type="NCBI Taxonomy" id="294"/>
    <lineage>
        <taxon>Bacteria</taxon>
        <taxon>Pseudomonadati</taxon>
        <taxon>Pseudomonadota</taxon>
        <taxon>Gammaproteobacteria</taxon>
        <taxon>Pseudomonadales</taxon>
        <taxon>Pseudomonadaceae</taxon>
        <taxon>Pseudomonas</taxon>
    </lineage>
</organism>
<keyword evidence="4 8" id="KW-0812">Transmembrane</keyword>
<keyword evidence="2" id="KW-0813">Transport</keyword>
<dbReference type="GO" id="GO:0005886">
    <property type="term" value="C:plasma membrane"/>
    <property type="evidence" value="ECO:0007669"/>
    <property type="project" value="UniProtKB-SubCell"/>
</dbReference>
<keyword evidence="5 8" id="KW-1133">Transmembrane helix</keyword>
<evidence type="ECO:0000313" key="10">
    <source>
        <dbReference type="EMBL" id="KWV87501.1"/>
    </source>
</evidence>
<dbReference type="EMBL" id="LCYA01000077">
    <property type="protein sequence ID" value="KWV87501.1"/>
    <property type="molecule type" value="Genomic_DNA"/>
</dbReference>
<dbReference type="Pfam" id="PF00999">
    <property type="entry name" value="Na_H_Exchanger"/>
    <property type="match status" value="1"/>
</dbReference>
<protein>
    <submittedName>
        <fullName evidence="10">Potassium/proton antiporter</fullName>
    </submittedName>
</protein>
<evidence type="ECO:0000256" key="3">
    <source>
        <dbReference type="ARBA" id="ARBA00022449"/>
    </source>
</evidence>
<evidence type="ECO:0000256" key="2">
    <source>
        <dbReference type="ARBA" id="ARBA00022448"/>
    </source>
</evidence>
<evidence type="ECO:0000256" key="7">
    <source>
        <dbReference type="ARBA" id="ARBA00023136"/>
    </source>
</evidence>
<proteinExistence type="predicted"/>
<sequence>MAPLLFCVIRPASVFAMPWGRLLDRRQRSLVSWFGIRGIGSIYYLFYALNHGLVGTSSAVAVNLTLSVIALSILAHGLSTQPMLAWYERQAAQKN</sequence>
<evidence type="ECO:0000256" key="6">
    <source>
        <dbReference type="ARBA" id="ARBA00023065"/>
    </source>
</evidence>
<dbReference type="PANTHER" id="PTHR32507">
    <property type="entry name" value="NA(+)/H(+) ANTIPORTER 1"/>
    <property type="match status" value="1"/>
</dbReference>
<reference evidence="10 11" key="1">
    <citation type="submission" date="2015-05" db="EMBL/GenBank/DDBJ databases">
        <title>A genomic and transcriptomic approach to investigate the blue pigment phenotype in Pseudomonas fluorescens.</title>
        <authorList>
            <person name="Andreani N.A."/>
            <person name="Cardazzo B."/>
        </authorList>
    </citation>
    <scope>NUCLEOTIDE SEQUENCE [LARGE SCALE GENOMIC DNA]</scope>
    <source>
        <strain evidence="10 11">Ps_22</strain>
    </source>
</reference>
<dbReference type="PANTHER" id="PTHR32507:SF8">
    <property type="entry name" value="CNH1P"/>
    <property type="match status" value="1"/>
</dbReference>
<dbReference type="Proteomes" id="UP000061348">
    <property type="component" value="Unassembled WGS sequence"/>
</dbReference>
<evidence type="ECO:0000256" key="1">
    <source>
        <dbReference type="ARBA" id="ARBA00004651"/>
    </source>
</evidence>
<accession>A0A109LH16</accession>
<name>A0A109LH16_PSEFL</name>
<evidence type="ECO:0000256" key="8">
    <source>
        <dbReference type="SAM" id="Phobius"/>
    </source>
</evidence>
<keyword evidence="3" id="KW-0050">Antiport</keyword>
<keyword evidence="6" id="KW-0406">Ion transport</keyword>
<evidence type="ECO:0000313" key="11">
    <source>
        <dbReference type="Proteomes" id="UP000061348"/>
    </source>
</evidence>
<dbReference type="GO" id="GO:1902600">
    <property type="term" value="P:proton transmembrane transport"/>
    <property type="evidence" value="ECO:0007669"/>
    <property type="project" value="InterPro"/>
</dbReference>
<gene>
    <name evidence="10" type="ORF">PFLmoz3_02784</name>
</gene>
<evidence type="ECO:0000259" key="9">
    <source>
        <dbReference type="Pfam" id="PF00999"/>
    </source>
</evidence>
<comment type="caution">
    <text evidence="10">The sequence shown here is derived from an EMBL/GenBank/DDBJ whole genome shotgun (WGS) entry which is preliminary data.</text>
</comment>
<dbReference type="GO" id="GO:0015297">
    <property type="term" value="F:antiporter activity"/>
    <property type="evidence" value="ECO:0007669"/>
    <property type="project" value="UniProtKB-KW"/>
</dbReference>
<feature type="domain" description="Cation/H+ exchanger transmembrane" evidence="9">
    <location>
        <begin position="5"/>
        <end position="86"/>
    </location>
</feature>
<dbReference type="AlphaFoldDB" id="A0A109LH16"/>
<keyword evidence="7 8" id="KW-0472">Membrane</keyword>